<dbReference type="CDD" id="cd19177">
    <property type="entry name" value="SET_SETD4"/>
    <property type="match status" value="1"/>
</dbReference>
<dbReference type="PIRSF" id="PIRSF027158">
    <property type="entry name" value="Lys_MTase_YDR198C_prd"/>
    <property type="match status" value="1"/>
</dbReference>
<dbReference type="EMBL" id="JAGXEW010000009">
    <property type="protein sequence ID" value="KAK1167880.1"/>
    <property type="molecule type" value="Genomic_DNA"/>
</dbReference>
<dbReference type="InterPro" id="IPR036464">
    <property type="entry name" value="Rubisco_LSMT_subst-bd_sf"/>
</dbReference>
<protein>
    <submittedName>
        <fullName evidence="5">SET domain-containing protein 4</fullName>
    </submittedName>
</protein>
<evidence type="ECO:0000256" key="1">
    <source>
        <dbReference type="ARBA" id="ARBA00022603"/>
    </source>
</evidence>
<evidence type="ECO:0000259" key="4">
    <source>
        <dbReference type="PROSITE" id="PS50280"/>
    </source>
</evidence>
<name>A0AAD8G3Y7_ACIOX</name>
<dbReference type="PROSITE" id="PS50280">
    <property type="entry name" value="SET"/>
    <property type="match status" value="1"/>
</dbReference>
<keyword evidence="3" id="KW-0949">S-adenosyl-L-methionine</keyword>
<accession>A0AAD8G3Y7</accession>
<dbReference type="SUPFAM" id="SSF82199">
    <property type="entry name" value="SET domain"/>
    <property type="match status" value="1"/>
</dbReference>
<dbReference type="InterPro" id="IPR015353">
    <property type="entry name" value="Rubisco_LSMT_subst-bd"/>
</dbReference>
<dbReference type="InterPro" id="IPR001214">
    <property type="entry name" value="SET_dom"/>
</dbReference>
<proteinExistence type="predicted"/>
<dbReference type="GO" id="GO:0032259">
    <property type="term" value="P:methylation"/>
    <property type="evidence" value="ECO:0007669"/>
    <property type="project" value="UniProtKB-KW"/>
</dbReference>
<evidence type="ECO:0000256" key="2">
    <source>
        <dbReference type="ARBA" id="ARBA00022679"/>
    </source>
</evidence>
<organism evidence="5 6">
    <name type="scientific">Acipenser oxyrinchus oxyrinchus</name>
    <dbReference type="NCBI Taxonomy" id="40147"/>
    <lineage>
        <taxon>Eukaryota</taxon>
        <taxon>Metazoa</taxon>
        <taxon>Chordata</taxon>
        <taxon>Craniata</taxon>
        <taxon>Vertebrata</taxon>
        <taxon>Euteleostomi</taxon>
        <taxon>Actinopterygii</taxon>
        <taxon>Chondrostei</taxon>
        <taxon>Acipenseriformes</taxon>
        <taxon>Acipenseridae</taxon>
        <taxon>Acipenser</taxon>
    </lineage>
</organism>
<keyword evidence="6" id="KW-1185">Reference proteome</keyword>
<dbReference type="AlphaFoldDB" id="A0AAD8G3Y7"/>
<dbReference type="Pfam" id="PF00856">
    <property type="entry name" value="SET"/>
    <property type="match status" value="1"/>
</dbReference>
<dbReference type="Proteomes" id="UP001230051">
    <property type="component" value="Unassembled WGS sequence"/>
</dbReference>
<evidence type="ECO:0000313" key="6">
    <source>
        <dbReference type="Proteomes" id="UP001230051"/>
    </source>
</evidence>
<gene>
    <name evidence="5" type="primary">Setd4</name>
    <name evidence="5" type="ORF">AOXY_G10668</name>
</gene>
<evidence type="ECO:0000256" key="3">
    <source>
        <dbReference type="ARBA" id="ARBA00022691"/>
    </source>
</evidence>
<dbReference type="PANTHER" id="PTHR13271:SF151">
    <property type="entry name" value="SET DOMAIN-CONTAINING PROTEIN 4"/>
    <property type="match status" value="1"/>
</dbReference>
<dbReference type="FunFam" id="3.90.1410.10:FF:000002">
    <property type="entry name" value="SET domain-containing protein 4 isoform X1"/>
    <property type="match status" value="1"/>
</dbReference>
<dbReference type="InterPro" id="IPR016852">
    <property type="entry name" value="SET_MeTrfase"/>
</dbReference>
<dbReference type="InterPro" id="IPR046341">
    <property type="entry name" value="SET_dom_sf"/>
</dbReference>
<dbReference type="InterPro" id="IPR050600">
    <property type="entry name" value="SETD3_SETD6_MTase"/>
</dbReference>
<reference evidence="5" key="1">
    <citation type="submission" date="2022-02" db="EMBL/GenBank/DDBJ databases">
        <title>Atlantic sturgeon de novo genome assembly.</title>
        <authorList>
            <person name="Stock M."/>
            <person name="Klopp C."/>
            <person name="Guiguen Y."/>
            <person name="Cabau C."/>
            <person name="Parinello H."/>
            <person name="Santidrian Yebra-Pimentel E."/>
            <person name="Kuhl H."/>
            <person name="Dirks R.P."/>
            <person name="Guessner J."/>
            <person name="Wuertz S."/>
            <person name="Du K."/>
            <person name="Schartl M."/>
        </authorList>
    </citation>
    <scope>NUCLEOTIDE SEQUENCE</scope>
    <source>
        <strain evidence="5">STURGEONOMICS-FGT-2020</strain>
        <tissue evidence="5">Whole blood</tissue>
    </source>
</reference>
<keyword evidence="1" id="KW-0489">Methyltransferase</keyword>
<dbReference type="InterPro" id="IPR044429">
    <property type="entry name" value="SETD4_SET"/>
</dbReference>
<evidence type="ECO:0000313" key="5">
    <source>
        <dbReference type="EMBL" id="KAK1167880.1"/>
    </source>
</evidence>
<sequence>MRKRYGRAGRSRRRKQNQTLASVHGVNLSQELGYIELRRWLKQRGFWDLYLLPAHFSDTGRGLMITKSLKAGNLIISLPVKCLLTTWTVLGSYMGEYIKRWKPQVSPLLALCAFLISERHFGNKSLWKPYIDVLPKTYTCPVYFPEGILNLFPGPLCRNAQEQRSTVQELYISSQPFFLSLQSLFGERVKDIFTHDALRWAWCSINTRTVYMKHPQSEFLSREPDVYALAPYLDLLNHSPGVEVTAAFNEKSQCYEIRTGRDCRRYEQVFICYGPHDNQRLLLEYGFIAGGNPHSVVYIDRDVLQSCLLKEDKQTAQKLSFLMENNFLENLTFGLDGPSWRLLTTLKLLCLGPNEFSCWKKVLLGASVSSENEKMSLNLAECLCCYLMDDNNKAMQKISHRRCNKLDEFKDYLDLVESLRREERRILESSLETLKNLRSAIS</sequence>
<feature type="domain" description="SET" evidence="4">
    <location>
        <begin position="47"/>
        <end position="274"/>
    </location>
</feature>
<comment type="caution">
    <text evidence="5">The sequence shown here is derived from an EMBL/GenBank/DDBJ whole genome shotgun (WGS) entry which is preliminary data.</text>
</comment>
<dbReference type="Pfam" id="PF09273">
    <property type="entry name" value="Rubis-subs-bind"/>
    <property type="match status" value="1"/>
</dbReference>
<dbReference type="Gene3D" id="3.90.1420.10">
    <property type="entry name" value="Rubisco LSMT, substrate-binding domain"/>
    <property type="match status" value="1"/>
</dbReference>
<dbReference type="PANTHER" id="PTHR13271">
    <property type="entry name" value="UNCHARACTERIZED PUTATIVE METHYLTRANSFERASE"/>
    <property type="match status" value="1"/>
</dbReference>
<keyword evidence="2" id="KW-0808">Transferase</keyword>
<dbReference type="GO" id="GO:0016279">
    <property type="term" value="F:protein-lysine N-methyltransferase activity"/>
    <property type="evidence" value="ECO:0007669"/>
    <property type="project" value="InterPro"/>
</dbReference>
<dbReference type="Gene3D" id="3.90.1410.10">
    <property type="entry name" value="set domain protein methyltransferase, domain 1"/>
    <property type="match status" value="1"/>
</dbReference>